<dbReference type="Proteomes" id="UP000694892">
    <property type="component" value="Chromosome 4S"/>
</dbReference>
<dbReference type="AlphaFoldDB" id="A0A974CZA9"/>
<gene>
    <name evidence="1" type="ORF">XELAEV_18024643mg</name>
</gene>
<reference evidence="2" key="1">
    <citation type="journal article" date="2016" name="Nature">
        <title>Genome evolution in the allotetraploid frog Xenopus laevis.</title>
        <authorList>
            <person name="Session A.M."/>
            <person name="Uno Y."/>
            <person name="Kwon T."/>
            <person name="Chapman J.A."/>
            <person name="Toyoda A."/>
            <person name="Takahashi S."/>
            <person name="Fukui A."/>
            <person name="Hikosaka A."/>
            <person name="Suzuki A."/>
            <person name="Kondo M."/>
            <person name="van Heeringen S.J."/>
            <person name="Quigley I."/>
            <person name="Heinz S."/>
            <person name="Ogino H."/>
            <person name="Ochi H."/>
            <person name="Hellsten U."/>
            <person name="Lyons J.B."/>
            <person name="Simakov O."/>
            <person name="Putnam N."/>
            <person name="Stites J."/>
            <person name="Kuroki Y."/>
            <person name="Tanaka T."/>
            <person name="Michiue T."/>
            <person name="Watanabe M."/>
            <person name="Bogdanovic O."/>
            <person name="Lister R."/>
            <person name="Georgiou G."/>
            <person name="Paranjpe S.S."/>
            <person name="van Kruijsbergen I."/>
            <person name="Shu S."/>
            <person name="Carlson J."/>
            <person name="Kinoshita T."/>
            <person name="Ohta Y."/>
            <person name="Mawaribuchi S."/>
            <person name="Jenkins J."/>
            <person name="Grimwood J."/>
            <person name="Schmutz J."/>
            <person name="Mitros T."/>
            <person name="Mozaffari S.V."/>
            <person name="Suzuki Y."/>
            <person name="Haramoto Y."/>
            <person name="Yamamoto T.S."/>
            <person name="Takagi C."/>
            <person name="Heald R."/>
            <person name="Miller K."/>
            <person name="Haudenschild C."/>
            <person name="Kitzman J."/>
            <person name="Nakayama T."/>
            <person name="Izutsu Y."/>
            <person name="Robert J."/>
            <person name="Fortriede J."/>
            <person name="Burns K."/>
            <person name="Lotay V."/>
            <person name="Karimi K."/>
            <person name="Yasuoka Y."/>
            <person name="Dichmann D.S."/>
            <person name="Flajnik M.F."/>
            <person name="Houston D.W."/>
            <person name="Shendure J."/>
            <person name="DuPasquier L."/>
            <person name="Vize P.D."/>
            <person name="Zorn A.M."/>
            <person name="Ito M."/>
            <person name="Marcotte E.M."/>
            <person name="Wallingford J.B."/>
            <person name="Ito Y."/>
            <person name="Asashima M."/>
            <person name="Ueno N."/>
            <person name="Matsuda Y."/>
            <person name="Veenstra G.J."/>
            <person name="Fujiyama A."/>
            <person name="Harland R.M."/>
            <person name="Taira M."/>
            <person name="Rokhsar D.S."/>
        </authorList>
    </citation>
    <scope>NUCLEOTIDE SEQUENCE [LARGE SCALE GENOMIC DNA]</scope>
    <source>
        <strain evidence="2">J</strain>
    </source>
</reference>
<organism evidence="1 2">
    <name type="scientific">Xenopus laevis</name>
    <name type="common">African clawed frog</name>
    <dbReference type="NCBI Taxonomy" id="8355"/>
    <lineage>
        <taxon>Eukaryota</taxon>
        <taxon>Metazoa</taxon>
        <taxon>Chordata</taxon>
        <taxon>Craniata</taxon>
        <taxon>Vertebrata</taxon>
        <taxon>Euteleostomi</taxon>
        <taxon>Amphibia</taxon>
        <taxon>Batrachia</taxon>
        <taxon>Anura</taxon>
        <taxon>Pipoidea</taxon>
        <taxon>Pipidae</taxon>
        <taxon>Xenopodinae</taxon>
        <taxon>Xenopus</taxon>
        <taxon>Xenopus</taxon>
    </lineage>
</organism>
<protein>
    <submittedName>
        <fullName evidence="1">Uncharacterized protein</fullName>
    </submittedName>
</protein>
<name>A0A974CZA9_XENLA</name>
<evidence type="ECO:0000313" key="1">
    <source>
        <dbReference type="EMBL" id="OCT82132.1"/>
    </source>
</evidence>
<dbReference type="EMBL" id="CM004473">
    <property type="protein sequence ID" value="OCT82132.1"/>
    <property type="molecule type" value="Genomic_DNA"/>
</dbReference>
<accession>A0A974CZA9</accession>
<sequence length="124" mass="14061">MWNWVKQGPFLWHSARFCQDAPLFQSHNIMVPSLELPITQVLLSCRLSSRLGIWSGPRKVHKHRPVLMSHTLAGQSAFLTQEAGSPVITFFKMSSNRCSRFLVNNTENVLPLSLLNTLYAVLNV</sequence>
<proteinExistence type="predicted"/>
<evidence type="ECO:0000313" key="2">
    <source>
        <dbReference type="Proteomes" id="UP000694892"/>
    </source>
</evidence>